<organism evidence="1 2">
    <name type="scientific">Sorangium cellulosum</name>
    <name type="common">Polyangium cellulosum</name>
    <dbReference type="NCBI Taxonomy" id="56"/>
    <lineage>
        <taxon>Bacteria</taxon>
        <taxon>Pseudomonadati</taxon>
        <taxon>Myxococcota</taxon>
        <taxon>Polyangia</taxon>
        <taxon>Polyangiales</taxon>
        <taxon>Polyangiaceae</taxon>
        <taxon>Sorangium</taxon>
    </lineage>
</organism>
<name>A0A150QEQ5_SORCE</name>
<dbReference type="SUPFAM" id="SSF55961">
    <property type="entry name" value="Bet v1-like"/>
    <property type="match status" value="1"/>
</dbReference>
<dbReference type="EMBL" id="JEMA01000739">
    <property type="protein sequence ID" value="KYF66464.1"/>
    <property type="molecule type" value="Genomic_DNA"/>
</dbReference>
<comment type="caution">
    <text evidence="1">The sequence shown here is derived from an EMBL/GenBank/DDBJ whole genome shotgun (WGS) entry which is preliminary data.</text>
</comment>
<gene>
    <name evidence="1" type="ORF">BE15_18350</name>
</gene>
<dbReference type="Gene3D" id="3.30.530.20">
    <property type="match status" value="1"/>
</dbReference>
<protein>
    <submittedName>
        <fullName evidence="1">Uncharacterized protein</fullName>
    </submittedName>
</protein>
<sequence length="186" mass="20655">MAALLWTGNAAANDRAPGAGDNAARKVACHEDTESVFVLAPIGEDQVLSYQRVLIDAPIGEVWPVLRDVERFVDAVLPDLAPTFMWLDGGGPETIPSRFQFSAGADTLVEEIIYRSETEKQILVRLVQPVLGMQEYYAFGDLTRACGNKTVLEYTRYLALEPGTDIEFFRALFTQEFIDIPAYFAD</sequence>
<reference evidence="1 2" key="1">
    <citation type="submission" date="2014-02" db="EMBL/GenBank/DDBJ databases">
        <title>The small core and large imbalanced accessory genome model reveals a collaborative survival strategy of Sorangium cellulosum strains in nature.</title>
        <authorList>
            <person name="Han K."/>
            <person name="Peng R."/>
            <person name="Blom J."/>
            <person name="Li Y.-Z."/>
        </authorList>
    </citation>
    <scope>NUCLEOTIDE SEQUENCE [LARGE SCALE GENOMIC DNA]</scope>
    <source>
        <strain evidence="1 2">So0008-312</strain>
    </source>
</reference>
<dbReference type="AlphaFoldDB" id="A0A150QEQ5"/>
<proteinExistence type="predicted"/>
<evidence type="ECO:0000313" key="2">
    <source>
        <dbReference type="Proteomes" id="UP000075260"/>
    </source>
</evidence>
<evidence type="ECO:0000313" key="1">
    <source>
        <dbReference type="EMBL" id="KYF66464.1"/>
    </source>
</evidence>
<dbReference type="InterPro" id="IPR023393">
    <property type="entry name" value="START-like_dom_sf"/>
</dbReference>
<accession>A0A150QEQ5</accession>
<dbReference type="Proteomes" id="UP000075260">
    <property type="component" value="Unassembled WGS sequence"/>
</dbReference>